<reference evidence="4" key="1">
    <citation type="submission" date="2017-02" db="UniProtKB">
        <authorList>
            <consortium name="WormBaseParasite"/>
        </authorList>
    </citation>
    <scope>IDENTIFICATION</scope>
</reference>
<evidence type="ECO:0000313" key="4">
    <source>
        <dbReference type="WBParaSite" id="ALUE_0001281501-mRNA-1"/>
    </source>
</evidence>
<accession>A0A0M3I6U4</accession>
<proteinExistence type="predicted"/>
<sequence length="150" mass="16839">MLLHCKGQLLSSLIFTLATAVVISEARTAGKKSPGSKVADATQSTQPTGGQGSQPNVRRPHQDTIYGEDNCKSEKLRELILETIGLFPHQYSYQARYMKQQAEDRFGNWWSAVIISEKGGYGMSAVYDQYTNTTCELRIFDTFYWLGRTS</sequence>
<feature type="chain" id="PRO_5005657036" evidence="2">
    <location>
        <begin position="21"/>
        <end position="150"/>
    </location>
</feature>
<evidence type="ECO:0000256" key="1">
    <source>
        <dbReference type="SAM" id="MobiDB-lite"/>
    </source>
</evidence>
<dbReference type="AlphaFoldDB" id="A0A0M3I6U4"/>
<keyword evidence="3" id="KW-1185">Reference proteome</keyword>
<evidence type="ECO:0000313" key="3">
    <source>
        <dbReference type="Proteomes" id="UP000036681"/>
    </source>
</evidence>
<feature type="signal peptide" evidence="2">
    <location>
        <begin position="1"/>
        <end position="20"/>
    </location>
</feature>
<protein>
    <submittedName>
        <fullName evidence="4">Ground-like domain-containing protein</fullName>
    </submittedName>
</protein>
<dbReference type="WBParaSite" id="ALUE_0001281501-mRNA-1">
    <property type="protein sequence ID" value="ALUE_0001281501-mRNA-1"/>
    <property type="gene ID" value="ALUE_0001281501"/>
</dbReference>
<feature type="region of interest" description="Disordered" evidence="1">
    <location>
        <begin position="31"/>
        <end position="65"/>
    </location>
</feature>
<keyword evidence="2" id="KW-0732">Signal</keyword>
<evidence type="ECO:0000256" key="2">
    <source>
        <dbReference type="SAM" id="SignalP"/>
    </source>
</evidence>
<organism evidence="3 4">
    <name type="scientific">Ascaris lumbricoides</name>
    <name type="common">Giant roundworm</name>
    <dbReference type="NCBI Taxonomy" id="6252"/>
    <lineage>
        <taxon>Eukaryota</taxon>
        <taxon>Metazoa</taxon>
        <taxon>Ecdysozoa</taxon>
        <taxon>Nematoda</taxon>
        <taxon>Chromadorea</taxon>
        <taxon>Rhabditida</taxon>
        <taxon>Spirurina</taxon>
        <taxon>Ascaridomorpha</taxon>
        <taxon>Ascaridoidea</taxon>
        <taxon>Ascarididae</taxon>
        <taxon>Ascaris</taxon>
    </lineage>
</organism>
<name>A0A0M3I6U4_ASCLU</name>
<dbReference type="Proteomes" id="UP000036681">
    <property type="component" value="Unplaced"/>
</dbReference>